<gene>
    <name evidence="1" type="ordered locus">Caci_2943</name>
</gene>
<name>C7Q2W0_CATAD</name>
<dbReference type="InParanoid" id="C7Q2W0"/>
<evidence type="ECO:0000313" key="1">
    <source>
        <dbReference type="EMBL" id="ACU71852.1"/>
    </source>
</evidence>
<dbReference type="AlphaFoldDB" id="C7Q2W0"/>
<keyword evidence="2" id="KW-1185">Reference proteome</keyword>
<reference evidence="1 2" key="1">
    <citation type="journal article" date="2009" name="Stand. Genomic Sci.">
        <title>Complete genome sequence of Catenulispora acidiphila type strain (ID 139908).</title>
        <authorList>
            <person name="Copeland A."/>
            <person name="Lapidus A."/>
            <person name="Glavina Del Rio T."/>
            <person name="Nolan M."/>
            <person name="Lucas S."/>
            <person name="Chen F."/>
            <person name="Tice H."/>
            <person name="Cheng J.F."/>
            <person name="Bruce D."/>
            <person name="Goodwin L."/>
            <person name="Pitluck S."/>
            <person name="Mikhailova N."/>
            <person name="Pati A."/>
            <person name="Ivanova N."/>
            <person name="Mavromatis K."/>
            <person name="Chen A."/>
            <person name="Palaniappan K."/>
            <person name="Chain P."/>
            <person name="Land M."/>
            <person name="Hauser L."/>
            <person name="Chang Y.J."/>
            <person name="Jeffries C.D."/>
            <person name="Chertkov O."/>
            <person name="Brettin T."/>
            <person name="Detter J.C."/>
            <person name="Han C."/>
            <person name="Ali Z."/>
            <person name="Tindall B.J."/>
            <person name="Goker M."/>
            <person name="Bristow J."/>
            <person name="Eisen J.A."/>
            <person name="Markowitz V."/>
            <person name="Hugenholtz P."/>
            <person name="Kyrpides N.C."/>
            <person name="Klenk H.P."/>
        </authorList>
    </citation>
    <scope>NUCLEOTIDE SEQUENCE [LARGE SCALE GENOMIC DNA]</scope>
    <source>
        <strain evidence="2">DSM 44928 / JCM 14897 / NBRC 102108 / NRRL B-24433 / ID139908</strain>
    </source>
</reference>
<organism evidence="1 2">
    <name type="scientific">Catenulispora acidiphila (strain DSM 44928 / JCM 14897 / NBRC 102108 / NRRL B-24433 / ID139908)</name>
    <dbReference type="NCBI Taxonomy" id="479433"/>
    <lineage>
        <taxon>Bacteria</taxon>
        <taxon>Bacillati</taxon>
        <taxon>Actinomycetota</taxon>
        <taxon>Actinomycetes</taxon>
        <taxon>Catenulisporales</taxon>
        <taxon>Catenulisporaceae</taxon>
        <taxon>Catenulispora</taxon>
    </lineage>
</organism>
<dbReference type="Proteomes" id="UP000000851">
    <property type="component" value="Chromosome"/>
</dbReference>
<dbReference type="HOGENOM" id="CLU_1902904_0_0_11"/>
<dbReference type="KEGG" id="cai:Caci_2943"/>
<proteinExistence type="predicted"/>
<accession>C7Q2W0</accession>
<sequence>MKAPKNSVYDLYLRGPVVFEPGVLLRRRKGSRVCTHNVDRRALIARFADEISKVQQERYLRGGVTDSGELEWVVFEREKLLDLVNAELAKFSKSPVDMAAVMLIENSAVGHIDYTQKLAIRAAELVLSEGDPR</sequence>
<dbReference type="eggNOG" id="ENOG5033JSJ">
    <property type="taxonomic scope" value="Bacteria"/>
</dbReference>
<dbReference type="EMBL" id="CP001700">
    <property type="protein sequence ID" value="ACU71852.1"/>
    <property type="molecule type" value="Genomic_DNA"/>
</dbReference>
<evidence type="ECO:0000313" key="2">
    <source>
        <dbReference type="Proteomes" id="UP000000851"/>
    </source>
</evidence>
<dbReference type="STRING" id="479433.Caci_2943"/>
<protein>
    <submittedName>
        <fullName evidence="1">Uncharacterized protein</fullName>
    </submittedName>
</protein>